<accession>A0A319CSK7</accession>
<dbReference type="VEuPathDB" id="FungiDB:BO71DRAFT_143029"/>
<sequence>MMTYCQLPPICRRHQSPPPRNAGFTLARSTTPYPGMRELEMPHCLGSVGLVITMLFLAVFPRWFGNKFVIQRVGQEYVRLELWKRFSSCLVPGLVYLVATCWVVVEVGWWMDESAWWF</sequence>
<proteinExistence type="predicted"/>
<feature type="transmembrane region" description="Helical" evidence="1">
    <location>
        <begin position="86"/>
        <end position="111"/>
    </location>
</feature>
<dbReference type="AlphaFoldDB" id="A0A319CSK7"/>
<evidence type="ECO:0000256" key="1">
    <source>
        <dbReference type="SAM" id="Phobius"/>
    </source>
</evidence>
<keyword evidence="1" id="KW-0812">Transmembrane</keyword>
<organism evidence="2 3">
    <name type="scientific">Aspergillus ellipticus CBS 707.79</name>
    <dbReference type="NCBI Taxonomy" id="1448320"/>
    <lineage>
        <taxon>Eukaryota</taxon>
        <taxon>Fungi</taxon>
        <taxon>Dikarya</taxon>
        <taxon>Ascomycota</taxon>
        <taxon>Pezizomycotina</taxon>
        <taxon>Eurotiomycetes</taxon>
        <taxon>Eurotiomycetidae</taxon>
        <taxon>Eurotiales</taxon>
        <taxon>Aspergillaceae</taxon>
        <taxon>Aspergillus</taxon>
        <taxon>Aspergillus subgen. Circumdati</taxon>
    </lineage>
</organism>
<feature type="transmembrane region" description="Helical" evidence="1">
    <location>
        <begin position="45"/>
        <end position="65"/>
    </location>
</feature>
<keyword evidence="1" id="KW-0472">Membrane</keyword>
<evidence type="ECO:0000313" key="3">
    <source>
        <dbReference type="Proteomes" id="UP000247810"/>
    </source>
</evidence>
<gene>
    <name evidence="2" type="ORF">BO71DRAFT_143029</name>
</gene>
<evidence type="ECO:0000313" key="2">
    <source>
        <dbReference type="EMBL" id="PYH88305.1"/>
    </source>
</evidence>
<reference evidence="2 3" key="1">
    <citation type="submission" date="2018-02" db="EMBL/GenBank/DDBJ databases">
        <title>The genomes of Aspergillus section Nigri reveals drivers in fungal speciation.</title>
        <authorList>
            <consortium name="DOE Joint Genome Institute"/>
            <person name="Vesth T.C."/>
            <person name="Nybo J."/>
            <person name="Theobald S."/>
            <person name="Brandl J."/>
            <person name="Frisvad J.C."/>
            <person name="Nielsen K.F."/>
            <person name="Lyhne E.K."/>
            <person name="Kogle M.E."/>
            <person name="Kuo A."/>
            <person name="Riley R."/>
            <person name="Clum A."/>
            <person name="Nolan M."/>
            <person name="Lipzen A."/>
            <person name="Salamov A."/>
            <person name="Henrissat B."/>
            <person name="Wiebenga A."/>
            <person name="De vries R.P."/>
            <person name="Grigoriev I.V."/>
            <person name="Mortensen U.H."/>
            <person name="Andersen M.R."/>
            <person name="Baker S.E."/>
        </authorList>
    </citation>
    <scope>NUCLEOTIDE SEQUENCE [LARGE SCALE GENOMIC DNA]</scope>
    <source>
        <strain evidence="2 3">CBS 707.79</strain>
    </source>
</reference>
<keyword evidence="3" id="KW-1185">Reference proteome</keyword>
<dbReference type="EMBL" id="KZ826106">
    <property type="protein sequence ID" value="PYH88305.1"/>
    <property type="molecule type" value="Genomic_DNA"/>
</dbReference>
<protein>
    <submittedName>
        <fullName evidence="2">Uncharacterized protein</fullName>
    </submittedName>
</protein>
<dbReference type="Proteomes" id="UP000247810">
    <property type="component" value="Unassembled WGS sequence"/>
</dbReference>
<keyword evidence="1" id="KW-1133">Transmembrane helix</keyword>
<name>A0A319CSK7_9EURO</name>